<sequence length="415" mass="46617">MSSRRRSRLAKPLPDTLAVQCPFDLDKVENVISTIKDPKGATVNAIMRIVKADHADIAEDEFKALLKVVLLEGLDSGRLLRPPGSKVGRGLVGRFLVKATDSCEGSLEKAAEKLVNAPEDTSAPEILCDAQDNVVNGARASQKISTRQEVEKTRERESDSKKTQKKRRPRRRKSVAEIPELVAPVEDHSKPKRGIPKEEKEEDKVQRPKQGTVPSTRGKRGRKPAKTAELIAETLVIEEETRDQPERQKGQVESQEDGVQEEVRVKEDDGQDTATGDSVALKEDDPPDDLNNTFVLVETCSPAAYLQRVQEVRERLTERCEDTEKYLRWNIPSTVLERVRSAIGQSTLITTNEKSTMARFEAQCREAMTPGGDNPYRPTMNDLEAYWDLVELQVKNIDQLFDQVHLLVKREAVYS</sequence>
<dbReference type="PROSITE" id="PS51504">
    <property type="entry name" value="H15"/>
    <property type="match status" value="1"/>
</dbReference>
<evidence type="ECO:0000313" key="4">
    <source>
        <dbReference type="EMBL" id="CAH1247737.1"/>
    </source>
</evidence>
<dbReference type="GO" id="GO:0000786">
    <property type="term" value="C:nucleosome"/>
    <property type="evidence" value="ECO:0007669"/>
    <property type="project" value="InterPro"/>
</dbReference>
<dbReference type="OrthoDB" id="10023951at2759"/>
<reference evidence="4" key="1">
    <citation type="submission" date="2022-01" db="EMBL/GenBank/DDBJ databases">
        <authorList>
            <person name="Braso-Vives M."/>
        </authorList>
    </citation>
    <scope>NUCLEOTIDE SEQUENCE</scope>
</reference>
<proteinExistence type="inferred from homology"/>
<feature type="compositionally biased region" description="Basic and acidic residues" evidence="2">
    <location>
        <begin position="185"/>
        <end position="206"/>
    </location>
</feature>
<feature type="domain" description="H15" evidence="3">
    <location>
        <begin position="20"/>
        <end position="99"/>
    </location>
</feature>
<dbReference type="Proteomes" id="UP000838412">
    <property type="component" value="Chromosome 16"/>
</dbReference>
<dbReference type="PANTHER" id="PTHR12353:SF31">
    <property type="entry name" value="LD44824P"/>
    <property type="match status" value="1"/>
</dbReference>
<dbReference type="GO" id="GO:0006334">
    <property type="term" value="P:nucleosome assembly"/>
    <property type="evidence" value="ECO:0007669"/>
    <property type="project" value="InterPro"/>
</dbReference>
<protein>
    <submittedName>
        <fullName evidence="4">DLGAP1 protein</fullName>
    </submittedName>
</protein>
<dbReference type="GO" id="GO:0060090">
    <property type="term" value="F:molecular adaptor activity"/>
    <property type="evidence" value="ECO:0007669"/>
    <property type="project" value="TreeGrafter"/>
</dbReference>
<evidence type="ECO:0000313" key="5">
    <source>
        <dbReference type="Proteomes" id="UP000838412"/>
    </source>
</evidence>
<evidence type="ECO:0000259" key="3">
    <source>
        <dbReference type="PROSITE" id="PS51504"/>
    </source>
</evidence>
<dbReference type="Gene3D" id="1.10.10.10">
    <property type="entry name" value="Winged helix-like DNA-binding domain superfamily/Winged helix DNA-binding domain"/>
    <property type="match status" value="1"/>
</dbReference>
<organism evidence="4 5">
    <name type="scientific">Branchiostoma lanceolatum</name>
    <name type="common">Common lancelet</name>
    <name type="synonym">Amphioxus lanceolatum</name>
    <dbReference type="NCBI Taxonomy" id="7740"/>
    <lineage>
        <taxon>Eukaryota</taxon>
        <taxon>Metazoa</taxon>
        <taxon>Chordata</taxon>
        <taxon>Cephalochordata</taxon>
        <taxon>Leptocardii</taxon>
        <taxon>Amphioxiformes</taxon>
        <taxon>Branchiostomatidae</taxon>
        <taxon>Branchiostoma</taxon>
    </lineage>
</organism>
<dbReference type="GO" id="GO:0023052">
    <property type="term" value="P:signaling"/>
    <property type="evidence" value="ECO:0007669"/>
    <property type="project" value="InterPro"/>
</dbReference>
<comment type="similarity">
    <text evidence="1">Belongs to the SAPAP family.</text>
</comment>
<dbReference type="EMBL" id="OV696701">
    <property type="protein sequence ID" value="CAH1247737.1"/>
    <property type="molecule type" value="Genomic_DNA"/>
</dbReference>
<dbReference type="InterPro" id="IPR036388">
    <property type="entry name" value="WH-like_DNA-bd_sf"/>
</dbReference>
<dbReference type="PANTHER" id="PTHR12353">
    <property type="entry name" value="DISKS LARGE-ASSOCIATED PROTEIN DAP SAP90/PSD-95-ASSOCIATED PROTEIN"/>
    <property type="match status" value="1"/>
</dbReference>
<dbReference type="GO" id="GO:0098978">
    <property type="term" value="C:glutamatergic synapse"/>
    <property type="evidence" value="ECO:0007669"/>
    <property type="project" value="TreeGrafter"/>
</dbReference>
<dbReference type="Pfam" id="PF03359">
    <property type="entry name" value="GKAP"/>
    <property type="match status" value="1"/>
</dbReference>
<dbReference type="AlphaFoldDB" id="A0A8J9Z5Z3"/>
<keyword evidence="5" id="KW-1185">Reference proteome</keyword>
<feature type="region of interest" description="Disordered" evidence="2">
    <location>
        <begin position="138"/>
        <end position="287"/>
    </location>
</feature>
<name>A0A8J9Z5Z3_BRALA</name>
<evidence type="ECO:0000256" key="2">
    <source>
        <dbReference type="SAM" id="MobiDB-lite"/>
    </source>
</evidence>
<dbReference type="InterPro" id="IPR005026">
    <property type="entry name" value="SAPAP"/>
</dbReference>
<dbReference type="Pfam" id="PF00538">
    <property type="entry name" value="Linker_histone"/>
    <property type="match status" value="1"/>
</dbReference>
<dbReference type="InterPro" id="IPR005818">
    <property type="entry name" value="Histone_H1/H5_H15"/>
</dbReference>
<dbReference type="GO" id="GO:0099572">
    <property type="term" value="C:postsynaptic specialization"/>
    <property type="evidence" value="ECO:0007669"/>
    <property type="project" value="TreeGrafter"/>
</dbReference>
<feature type="compositionally biased region" description="Basic residues" evidence="2">
    <location>
        <begin position="163"/>
        <end position="173"/>
    </location>
</feature>
<dbReference type="GO" id="GO:0003677">
    <property type="term" value="F:DNA binding"/>
    <property type="evidence" value="ECO:0007669"/>
    <property type="project" value="InterPro"/>
</dbReference>
<feature type="compositionally biased region" description="Basic and acidic residues" evidence="2">
    <location>
        <begin position="146"/>
        <end position="162"/>
    </location>
</feature>
<accession>A0A8J9Z5Z3</accession>
<gene>
    <name evidence="4" type="primary">DLGAP1</name>
    <name evidence="4" type="ORF">BLAG_LOCUS9320</name>
</gene>
<evidence type="ECO:0000256" key="1">
    <source>
        <dbReference type="ARBA" id="ARBA00008839"/>
    </source>
</evidence>